<evidence type="ECO:0000256" key="1">
    <source>
        <dbReference type="SAM" id="SignalP"/>
    </source>
</evidence>
<feature type="chain" id="PRO_5029442098" evidence="1">
    <location>
        <begin position="22"/>
        <end position="179"/>
    </location>
</feature>
<feature type="signal peptide" evidence="1">
    <location>
        <begin position="1"/>
        <end position="21"/>
    </location>
</feature>
<keyword evidence="1" id="KW-0732">Signal</keyword>
<dbReference type="AlphaFoldDB" id="A0A7J6D3M3"/>
<evidence type="ECO:0000313" key="3">
    <source>
        <dbReference type="Proteomes" id="UP000579812"/>
    </source>
</evidence>
<accession>A0A7J6D3M3</accession>
<dbReference type="InterPro" id="IPR009079">
    <property type="entry name" value="4_helix_cytokine-like_core"/>
</dbReference>
<sequence>MELKTRLLIWWILMMIQAITCRPANKCDFINRIDDTMNRMKALSNNFLSANGKNIILKNPILELDLKNLSHEEKMQKAQCGLHFMQKALRLILQHQKELHESTDPIIKQIIATDSQLAHTNHCVAEHIGNCTNIPVPHFQVKDTYERRQWGYTVLKTSVDFLKELVKFQHHASSKPNHP</sequence>
<gene>
    <name evidence="2" type="ORF">G5714_006350</name>
</gene>
<reference evidence="2 3" key="1">
    <citation type="submission" date="2020-04" db="EMBL/GenBank/DDBJ databases">
        <title>Chromosome-level genome assembly of a cyprinid fish Onychostoma macrolepis by integration of Nanopore Sequencing, Bionano and Hi-C technology.</title>
        <authorList>
            <person name="Wang D."/>
        </authorList>
    </citation>
    <scope>NUCLEOTIDE SEQUENCE [LARGE SCALE GENOMIC DNA]</scope>
    <source>
        <strain evidence="2">SWU-2019</strain>
        <tissue evidence="2">Muscle</tissue>
    </source>
</reference>
<organism evidence="2 3">
    <name type="scientific">Onychostoma macrolepis</name>
    <dbReference type="NCBI Taxonomy" id="369639"/>
    <lineage>
        <taxon>Eukaryota</taxon>
        <taxon>Metazoa</taxon>
        <taxon>Chordata</taxon>
        <taxon>Craniata</taxon>
        <taxon>Vertebrata</taxon>
        <taxon>Euteleostomi</taxon>
        <taxon>Actinopterygii</taxon>
        <taxon>Neopterygii</taxon>
        <taxon>Teleostei</taxon>
        <taxon>Ostariophysi</taxon>
        <taxon>Cypriniformes</taxon>
        <taxon>Cyprinidae</taxon>
        <taxon>Acrossocheilinae</taxon>
        <taxon>Onychostoma</taxon>
    </lineage>
</organism>
<keyword evidence="3" id="KW-1185">Reference proteome</keyword>
<protein>
    <submittedName>
        <fullName evidence="2">Uncharacterized protein</fullName>
    </submittedName>
</protein>
<comment type="caution">
    <text evidence="2">The sequence shown here is derived from an EMBL/GenBank/DDBJ whole genome shotgun (WGS) entry which is preliminary data.</text>
</comment>
<dbReference type="Gene3D" id="1.20.1250.10">
    <property type="match status" value="1"/>
</dbReference>
<dbReference type="EMBL" id="JAAMOB010000005">
    <property type="protein sequence ID" value="KAF4113805.1"/>
    <property type="molecule type" value="Genomic_DNA"/>
</dbReference>
<proteinExistence type="predicted"/>
<dbReference type="SUPFAM" id="SSF47266">
    <property type="entry name" value="4-helical cytokines"/>
    <property type="match status" value="1"/>
</dbReference>
<name>A0A7J6D3M3_9TELE</name>
<evidence type="ECO:0000313" key="2">
    <source>
        <dbReference type="EMBL" id="KAF4113805.1"/>
    </source>
</evidence>
<dbReference type="Proteomes" id="UP000579812">
    <property type="component" value="Unassembled WGS sequence"/>
</dbReference>